<comment type="caution">
    <text evidence="1">The sequence shown here is derived from an EMBL/GenBank/DDBJ whole genome shotgun (WGS) entry which is preliminary data.</text>
</comment>
<evidence type="ECO:0008006" key="3">
    <source>
        <dbReference type="Google" id="ProtNLM"/>
    </source>
</evidence>
<accession>A0ABU6P1Z2</accession>
<dbReference type="RefSeq" id="WP_066235160.1">
    <property type="nucleotide sequence ID" value="NZ_JARTFQ010000005.1"/>
</dbReference>
<dbReference type="EMBL" id="JARTFS010000012">
    <property type="protein sequence ID" value="MED4402534.1"/>
    <property type="molecule type" value="Genomic_DNA"/>
</dbReference>
<sequence>MNLKLIGNGIETEIACYEGISLTQYQELAKRWDEMLSIVHKEVFEYINDDDLCFADCENLFPTRSKLTGNYYIDSVSYINYVNPAGFQITISTRLTERLLTGEDDYLGLEVVLFAKSVNDTFEVWGIDSSSI</sequence>
<keyword evidence="2" id="KW-1185">Reference proteome</keyword>
<gene>
    <name evidence="1" type="ORF">P9271_14545</name>
</gene>
<dbReference type="GeneID" id="301143057"/>
<protein>
    <recommendedName>
        <fullName evidence="3">DUF2004 domain-containing protein</fullName>
    </recommendedName>
</protein>
<evidence type="ECO:0000313" key="1">
    <source>
        <dbReference type="EMBL" id="MED4402534.1"/>
    </source>
</evidence>
<reference evidence="1 2" key="1">
    <citation type="submission" date="2023-03" db="EMBL/GenBank/DDBJ databases">
        <title>Bacillus Genome Sequencing.</title>
        <authorList>
            <person name="Dunlap C."/>
        </authorList>
    </citation>
    <scope>NUCLEOTIDE SEQUENCE [LARGE SCALE GENOMIC DNA]</scope>
    <source>
        <strain evidence="1 2">NRS-1717</strain>
    </source>
</reference>
<dbReference type="Proteomes" id="UP001342826">
    <property type="component" value="Unassembled WGS sequence"/>
</dbReference>
<proteinExistence type="predicted"/>
<evidence type="ECO:0000313" key="2">
    <source>
        <dbReference type="Proteomes" id="UP001342826"/>
    </source>
</evidence>
<organism evidence="1 2">
    <name type="scientific">Metabacillus fastidiosus</name>
    <dbReference type="NCBI Taxonomy" id="1458"/>
    <lineage>
        <taxon>Bacteria</taxon>
        <taxon>Bacillati</taxon>
        <taxon>Bacillota</taxon>
        <taxon>Bacilli</taxon>
        <taxon>Bacillales</taxon>
        <taxon>Bacillaceae</taxon>
        <taxon>Metabacillus</taxon>
    </lineage>
</organism>
<name>A0ABU6P1Z2_9BACI</name>